<dbReference type="Proteomes" id="UP001208567">
    <property type="component" value="Unassembled WGS sequence"/>
</dbReference>
<evidence type="ECO:0000313" key="2">
    <source>
        <dbReference type="EMBL" id="GLC32179.1"/>
    </source>
</evidence>
<protein>
    <recommendedName>
        <fullName evidence="1">HTH cro/C1-type domain-containing protein</fullName>
    </recommendedName>
</protein>
<sequence length="65" mass="7883">MILNLTDREYYRLMRKRYNIKLKAISDYIGCSLSLLSKYEKGQRELSKDKLKLYIKFINDFIKSI</sequence>
<dbReference type="InterPro" id="IPR001387">
    <property type="entry name" value="Cro/C1-type_HTH"/>
</dbReference>
<comment type="caution">
    <text evidence="2">The sequence shown here is derived from an EMBL/GenBank/DDBJ whole genome shotgun (WGS) entry which is preliminary data.</text>
</comment>
<proteinExistence type="predicted"/>
<name>A0ABQ5NAG1_9CLOT</name>
<keyword evidence="3" id="KW-1185">Reference proteome</keyword>
<dbReference type="EMBL" id="BRXR01000001">
    <property type="protein sequence ID" value="GLC32179.1"/>
    <property type="molecule type" value="Genomic_DNA"/>
</dbReference>
<gene>
    <name evidence="2" type="ORF">bsdE14_35890</name>
</gene>
<dbReference type="Pfam" id="PF01381">
    <property type="entry name" value="HTH_3"/>
    <property type="match status" value="1"/>
</dbReference>
<evidence type="ECO:0000313" key="3">
    <source>
        <dbReference type="Proteomes" id="UP001208567"/>
    </source>
</evidence>
<evidence type="ECO:0000259" key="1">
    <source>
        <dbReference type="PROSITE" id="PS50943"/>
    </source>
</evidence>
<dbReference type="SUPFAM" id="SSF47413">
    <property type="entry name" value="lambda repressor-like DNA-binding domains"/>
    <property type="match status" value="1"/>
</dbReference>
<dbReference type="InterPro" id="IPR010982">
    <property type="entry name" value="Lambda_DNA-bd_dom_sf"/>
</dbReference>
<dbReference type="SMART" id="SM00530">
    <property type="entry name" value="HTH_XRE"/>
    <property type="match status" value="1"/>
</dbReference>
<dbReference type="PROSITE" id="PS50943">
    <property type="entry name" value="HTH_CROC1"/>
    <property type="match status" value="1"/>
</dbReference>
<dbReference type="Gene3D" id="1.10.260.40">
    <property type="entry name" value="lambda repressor-like DNA-binding domains"/>
    <property type="match status" value="1"/>
</dbReference>
<accession>A0ABQ5NAG1</accession>
<organism evidence="2 3">
    <name type="scientific">Clostridium omnivorum</name>
    <dbReference type="NCBI Taxonomy" id="1604902"/>
    <lineage>
        <taxon>Bacteria</taxon>
        <taxon>Bacillati</taxon>
        <taxon>Bacillota</taxon>
        <taxon>Clostridia</taxon>
        <taxon>Eubacteriales</taxon>
        <taxon>Clostridiaceae</taxon>
        <taxon>Clostridium</taxon>
    </lineage>
</organism>
<reference evidence="2 3" key="1">
    <citation type="journal article" date="2024" name="Int. J. Syst. Evol. Microbiol.">
        <title>Clostridium omnivorum sp. nov., isolated from anoxic soil under the treatment of reductive soil disinfestation.</title>
        <authorList>
            <person name="Ueki A."/>
            <person name="Tonouchi A."/>
            <person name="Kaku N."/>
            <person name="Honma S."/>
            <person name="Ueki K."/>
        </authorList>
    </citation>
    <scope>NUCLEOTIDE SEQUENCE [LARGE SCALE GENOMIC DNA]</scope>
    <source>
        <strain evidence="2 3">E14</strain>
    </source>
</reference>
<dbReference type="RefSeq" id="WP_264851488.1">
    <property type="nucleotide sequence ID" value="NZ_BRXR01000001.1"/>
</dbReference>
<feature type="domain" description="HTH cro/C1-type" evidence="1">
    <location>
        <begin position="12"/>
        <end position="59"/>
    </location>
</feature>
<dbReference type="CDD" id="cd00093">
    <property type="entry name" value="HTH_XRE"/>
    <property type="match status" value="1"/>
</dbReference>